<keyword evidence="3" id="KW-0997">Cell inner membrane</keyword>
<evidence type="ECO:0000256" key="1">
    <source>
        <dbReference type="ARBA" id="ARBA00004533"/>
    </source>
</evidence>
<dbReference type="InterPro" id="IPR001173">
    <property type="entry name" value="Glyco_trans_2-like"/>
</dbReference>
<dbReference type="Proteomes" id="UP001595692">
    <property type="component" value="Unassembled WGS sequence"/>
</dbReference>
<dbReference type="CDD" id="cd04179">
    <property type="entry name" value="DPM_DPG-synthase_like"/>
    <property type="match status" value="1"/>
</dbReference>
<feature type="domain" description="Glycosyltransferase 2-like" evidence="7">
    <location>
        <begin position="12"/>
        <end position="136"/>
    </location>
</feature>
<protein>
    <submittedName>
        <fullName evidence="8">Glycosyltransferase</fullName>
        <ecNumber evidence="8">2.4.-.-</ecNumber>
    </submittedName>
</protein>
<evidence type="ECO:0000256" key="4">
    <source>
        <dbReference type="ARBA" id="ARBA00022679"/>
    </source>
</evidence>
<dbReference type="EMBL" id="JBHSAF010000007">
    <property type="protein sequence ID" value="MFC3913560.1"/>
    <property type="molecule type" value="Genomic_DNA"/>
</dbReference>
<dbReference type="CDD" id="cd07984">
    <property type="entry name" value="LPLAT_LABLAT-like"/>
    <property type="match status" value="1"/>
</dbReference>
<dbReference type="GO" id="GO:0016757">
    <property type="term" value="F:glycosyltransferase activity"/>
    <property type="evidence" value="ECO:0007669"/>
    <property type="project" value="UniProtKB-KW"/>
</dbReference>
<evidence type="ECO:0000256" key="5">
    <source>
        <dbReference type="ARBA" id="ARBA00023136"/>
    </source>
</evidence>
<evidence type="ECO:0000313" key="9">
    <source>
        <dbReference type="Proteomes" id="UP001595692"/>
    </source>
</evidence>
<accession>A0ABV8CMY3</accession>
<keyword evidence="9" id="KW-1185">Reference proteome</keyword>
<name>A0ABV8CMY3_9GAMM</name>
<dbReference type="EC" id="2.4.-.-" evidence="8"/>
<evidence type="ECO:0000259" key="7">
    <source>
        <dbReference type="Pfam" id="PF00535"/>
    </source>
</evidence>
<comment type="subcellular location">
    <subcellularLocation>
        <location evidence="1">Cell inner membrane</location>
    </subcellularLocation>
</comment>
<evidence type="ECO:0000256" key="6">
    <source>
        <dbReference type="ARBA" id="ARBA00023315"/>
    </source>
</evidence>
<keyword evidence="2" id="KW-1003">Cell membrane</keyword>
<keyword evidence="6" id="KW-0012">Acyltransferase</keyword>
<proteinExistence type="predicted"/>
<evidence type="ECO:0000313" key="8">
    <source>
        <dbReference type="EMBL" id="MFC3913560.1"/>
    </source>
</evidence>
<comment type="caution">
    <text evidence="8">The sequence shown here is derived from an EMBL/GenBank/DDBJ whole genome shotgun (WGS) entry which is preliminary data.</text>
</comment>
<keyword evidence="5" id="KW-0472">Membrane</keyword>
<dbReference type="InterPro" id="IPR029044">
    <property type="entry name" value="Nucleotide-diphossugar_trans"/>
</dbReference>
<dbReference type="Gene3D" id="3.90.550.10">
    <property type="entry name" value="Spore Coat Polysaccharide Biosynthesis Protein SpsA, Chain A"/>
    <property type="match status" value="1"/>
</dbReference>
<organism evidence="8 9">
    <name type="scientific">Pseudaeromonas sharmana</name>
    <dbReference type="NCBI Taxonomy" id="328412"/>
    <lineage>
        <taxon>Bacteria</taxon>
        <taxon>Pseudomonadati</taxon>
        <taxon>Pseudomonadota</taxon>
        <taxon>Gammaproteobacteria</taxon>
        <taxon>Aeromonadales</taxon>
        <taxon>Aeromonadaceae</taxon>
        <taxon>Pseudaeromonas</taxon>
    </lineage>
</organism>
<reference evidence="9" key="1">
    <citation type="journal article" date="2019" name="Int. J. Syst. Evol. Microbiol.">
        <title>The Global Catalogue of Microorganisms (GCM) 10K type strain sequencing project: providing services to taxonomists for standard genome sequencing and annotation.</title>
        <authorList>
            <consortium name="The Broad Institute Genomics Platform"/>
            <consortium name="The Broad Institute Genome Sequencing Center for Infectious Disease"/>
            <person name="Wu L."/>
            <person name="Ma J."/>
        </authorList>
    </citation>
    <scope>NUCLEOTIDE SEQUENCE [LARGE SCALE GENOMIC DNA]</scope>
    <source>
        <strain evidence="9">CCUG 54939</strain>
    </source>
</reference>
<keyword evidence="4 8" id="KW-0808">Transferase</keyword>
<evidence type="ECO:0000256" key="3">
    <source>
        <dbReference type="ARBA" id="ARBA00022519"/>
    </source>
</evidence>
<dbReference type="RefSeq" id="WP_377151937.1">
    <property type="nucleotide sequence ID" value="NZ_JBHSAF010000007.1"/>
</dbReference>
<dbReference type="InterPro" id="IPR004960">
    <property type="entry name" value="LipA_acyltrans"/>
</dbReference>
<sequence>MLTTAPPFTPCLLIPCYNHGPALLDTLQALARSHPLLQLPCIVVDDGSDAMTAELLDSLPARYPGLQLVRHAVNRGKGAAVITGLQQAAALGFSHALQLDADGQHDLGDLPALLALAQQTPQALISGAPVYDASAPAGRRYGRYLTHVWVWIETASLEIQDSMCGYRVYPLAAVMALLQQVQPGLRMDFDIEIMVRLYWAGVPVRFLPTRVHYPANGLSHFDVWRDNLRISWMHTRLVTERLLGWPQRWWRRRHWSRTPERGAEWGLRLMRWSYDRFGRRGFQCLLYPVITYFWLTGVRQRRASQVYLSRVRAVARRRQLVLPDADKGSWHHFVRFGEAMLDKLAGWRGEIGRDQIRFHGEAHYQDCLQHGGGQLILGSHLGDLELCRALGTAFGEVTINALVFTRHAERFNRLLASANPAVRMNLICVQDLGPETAMQLKQKLDAGEWVVMVGDRTSATQERRVIQARFLDAQAPFPQGPFALAAVLGVPVSLLFGLRIGGRFEVFFEPFSAPIQLPRQARQAVLAELVQRYADRLEHYCLQAPLDWFNFYDFWQLSDDDSA</sequence>
<dbReference type="PANTHER" id="PTHR10859:SF91">
    <property type="entry name" value="DOLICHYL-PHOSPHATE BETA-GLUCOSYLTRANSFERASE"/>
    <property type="match status" value="1"/>
</dbReference>
<gene>
    <name evidence="8" type="ORF">ACFOSS_08785</name>
</gene>
<evidence type="ECO:0000256" key="2">
    <source>
        <dbReference type="ARBA" id="ARBA00022475"/>
    </source>
</evidence>
<keyword evidence="8" id="KW-0328">Glycosyltransferase</keyword>
<dbReference type="SUPFAM" id="SSF53448">
    <property type="entry name" value="Nucleotide-diphospho-sugar transferases"/>
    <property type="match status" value="1"/>
</dbReference>
<dbReference type="PANTHER" id="PTHR10859">
    <property type="entry name" value="GLYCOSYL TRANSFERASE"/>
    <property type="match status" value="1"/>
</dbReference>
<dbReference type="Pfam" id="PF00535">
    <property type="entry name" value="Glycos_transf_2"/>
    <property type="match status" value="1"/>
</dbReference>